<feature type="chain" id="PRO_5020685992" evidence="1">
    <location>
        <begin position="22"/>
        <end position="309"/>
    </location>
</feature>
<proteinExistence type="predicted"/>
<dbReference type="EMBL" id="SDHZ01000001">
    <property type="protein sequence ID" value="RXK86919.1"/>
    <property type="molecule type" value="Genomic_DNA"/>
</dbReference>
<dbReference type="Proteomes" id="UP000290545">
    <property type="component" value="Unassembled WGS sequence"/>
</dbReference>
<gene>
    <name evidence="2" type="ORF">ESB13_09065</name>
</gene>
<reference evidence="2 3" key="1">
    <citation type="submission" date="2019-01" db="EMBL/GenBank/DDBJ databases">
        <title>Filimonas sp. strain TTM-71.</title>
        <authorList>
            <person name="Chen W.-M."/>
        </authorList>
    </citation>
    <scope>NUCLEOTIDE SEQUENCE [LARGE SCALE GENOMIC DNA]</scope>
    <source>
        <strain evidence="2 3">TTM-71</strain>
    </source>
</reference>
<organism evidence="2 3">
    <name type="scientific">Filimonas effusa</name>
    <dbReference type="NCBI Taxonomy" id="2508721"/>
    <lineage>
        <taxon>Bacteria</taxon>
        <taxon>Pseudomonadati</taxon>
        <taxon>Bacteroidota</taxon>
        <taxon>Chitinophagia</taxon>
        <taxon>Chitinophagales</taxon>
        <taxon>Chitinophagaceae</taxon>
        <taxon>Filimonas</taxon>
    </lineage>
</organism>
<feature type="signal peptide" evidence="1">
    <location>
        <begin position="1"/>
        <end position="21"/>
    </location>
</feature>
<dbReference type="OrthoDB" id="871084at2"/>
<comment type="caution">
    <text evidence="2">The sequence shown here is derived from an EMBL/GenBank/DDBJ whole genome shotgun (WGS) entry which is preliminary data.</text>
</comment>
<dbReference type="AlphaFoldDB" id="A0A4Q1DE97"/>
<name>A0A4Q1DE97_9BACT</name>
<evidence type="ECO:0000313" key="3">
    <source>
        <dbReference type="Proteomes" id="UP000290545"/>
    </source>
</evidence>
<evidence type="ECO:0000256" key="1">
    <source>
        <dbReference type="SAM" id="SignalP"/>
    </source>
</evidence>
<accession>A0A4Q1DE97</accession>
<protein>
    <submittedName>
        <fullName evidence="2">Uncharacterized protein</fullName>
    </submittedName>
</protein>
<keyword evidence="1" id="KW-0732">Signal</keyword>
<evidence type="ECO:0000313" key="2">
    <source>
        <dbReference type="EMBL" id="RXK86919.1"/>
    </source>
</evidence>
<sequence>MMKKIVVAVLLVMITVTVALAGDPPFEGTLTTKVLIGGVDLSVITENIDYSKGDIKQQITDAYKKLSKEDLERLKKLTEANPMMGMAIMMTPPKGTITIKGDVTVARTRGLGYEIAHYHNRGKDDAYIYTGSLTDTSNNATATYKPSAGYAALFAGDKLVNADEYIIEKLPGTVSVAGYTCTKSVYTPKNPGANKQAAVPGMPAMTLQKLVVYSSAALPADINFSHPYYLPEKNGVMRIDIYFDKNDTPAMVYEVVDVKKASVNDTALAVRKTEPLYDLAGGNVMEYGMKLMGIMMGGLSMQGEGNENE</sequence>
<dbReference type="RefSeq" id="WP_129002668.1">
    <property type="nucleotide sequence ID" value="NZ_SDHZ01000001.1"/>
</dbReference>
<keyword evidence="3" id="KW-1185">Reference proteome</keyword>